<accession>A0ABT0U5P0</accession>
<protein>
    <submittedName>
        <fullName evidence="2">Uncharacterized protein</fullName>
    </submittedName>
</protein>
<proteinExistence type="predicted"/>
<keyword evidence="3" id="KW-1185">Reference proteome</keyword>
<keyword evidence="1" id="KW-0472">Membrane</keyword>
<organism evidence="2 3">
    <name type="scientific">Aporhodopirellula aestuarii</name>
    <dbReference type="NCBI Taxonomy" id="2950107"/>
    <lineage>
        <taxon>Bacteria</taxon>
        <taxon>Pseudomonadati</taxon>
        <taxon>Planctomycetota</taxon>
        <taxon>Planctomycetia</taxon>
        <taxon>Pirellulales</taxon>
        <taxon>Pirellulaceae</taxon>
        <taxon>Aporhodopirellula</taxon>
    </lineage>
</organism>
<comment type="caution">
    <text evidence="2">The sequence shown here is derived from an EMBL/GenBank/DDBJ whole genome shotgun (WGS) entry which is preliminary data.</text>
</comment>
<evidence type="ECO:0000313" key="3">
    <source>
        <dbReference type="Proteomes" id="UP001202961"/>
    </source>
</evidence>
<dbReference type="RefSeq" id="WP_250929879.1">
    <property type="nucleotide sequence ID" value="NZ_JAMQBK010000043.1"/>
</dbReference>
<evidence type="ECO:0000313" key="2">
    <source>
        <dbReference type="EMBL" id="MCM2372244.1"/>
    </source>
</evidence>
<sequence length="158" mass="17621">MNMCHVTLHPICQNLIDALSVGGLLLAETRQSELAPEFRELAPTGSFPWWVIAAVLLLLVVAFAAYWTIAQLRVPAIPISDDLTLELCRAHRIGLQQRVVLDHVARMAKLGRTAELFLSPATFDQAIDRANRAKRLRGGQRESLLMVRRLIFSNSPQA</sequence>
<keyword evidence="1" id="KW-1133">Transmembrane helix</keyword>
<keyword evidence="1" id="KW-0812">Transmembrane</keyword>
<gene>
    <name evidence="2" type="ORF">NB063_16680</name>
</gene>
<reference evidence="2 3" key="1">
    <citation type="journal article" date="2022" name="Syst. Appl. Microbiol.">
        <title>Rhodopirellula aestuarii sp. nov., a novel member of the genus Rhodopirellula isolated from brackish sediments collected in the Tagus River estuary, Portugal.</title>
        <authorList>
            <person name="Vitorino I.R."/>
            <person name="Klimek D."/>
            <person name="Calusinska M."/>
            <person name="Lobo-da-Cunha A."/>
            <person name="Vasconcelos V."/>
            <person name="Lage O.M."/>
        </authorList>
    </citation>
    <scope>NUCLEOTIDE SEQUENCE [LARGE SCALE GENOMIC DNA]</scope>
    <source>
        <strain evidence="2 3">ICT_H3.1</strain>
    </source>
</reference>
<feature type="transmembrane region" description="Helical" evidence="1">
    <location>
        <begin position="47"/>
        <end position="69"/>
    </location>
</feature>
<dbReference type="Proteomes" id="UP001202961">
    <property type="component" value="Unassembled WGS sequence"/>
</dbReference>
<name>A0ABT0U5P0_9BACT</name>
<dbReference type="EMBL" id="JAMQBK010000043">
    <property type="protein sequence ID" value="MCM2372244.1"/>
    <property type="molecule type" value="Genomic_DNA"/>
</dbReference>
<evidence type="ECO:0000256" key="1">
    <source>
        <dbReference type="SAM" id="Phobius"/>
    </source>
</evidence>